<dbReference type="CDD" id="cd04301">
    <property type="entry name" value="NAT_SF"/>
    <property type="match status" value="1"/>
</dbReference>
<evidence type="ECO:0000313" key="5">
    <source>
        <dbReference type="EMBL" id="BBA38427.1"/>
    </source>
</evidence>
<feature type="domain" description="N-acetyltransferase" evidence="4">
    <location>
        <begin position="26"/>
        <end position="193"/>
    </location>
</feature>
<organism evidence="5">
    <name type="scientific">Burkholderia contaminans</name>
    <dbReference type="NCBI Taxonomy" id="488447"/>
    <lineage>
        <taxon>Bacteria</taxon>
        <taxon>Pseudomonadati</taxon>
        <taxon>Pseudomonadota</taxon>
        <taxon>Betaproteobacteria</taxon>
        <taxon>Burkholderiales</taxon>
        <taxon>Burkholderiaceae</taxon>
        <taxon>Burkholderia</taxon>
        <taxon>Burkholderia cepacia complex</taxon>
    </lineage>
</organism>
<dbReference type="EMBL" id="AP018357">
    <property type="protein sequence ID" value="BBA38427.1"/>
    <property type="molecule type" value="Genomic_DNA"/>
</dbReference>
<keyword evidence="2" id="KW-0012">Acyltransferase</keyword>
<dbReference type="Pfam" id="PF00583">
    <property type="entry name" value="Acetyltransf_1"/>
    <property type="match status" value="1"/>
</dbReference>
<name>A0A286P6G7_9BURK</name>
<dbReference type="PANTHER" id="PTHR43877">
    <property type="entry name" value="AMINOALKYLPHOSPHONATE N-ACETYLTRANSFERASE-RELATED-RELATED"/>
    <property type="match status" value="1"/>
</dbReference>
<protein>
    <recommendedName>
        <fullName evidence="4">N-acetyltransferase domain-containing protein</fullName>
    </recommendedName>
</protein>
<evidence type="ECO:0000259" key="4">
    <source>
        <dbReference type="PROSITE" id="PS51186"/>
    </source>
</evidence>
<reference evidence="5" key="1">
    <citation type="journal article" date="2016" name="Biosci. Biotechnol. Biochem.">
        <title>Bioconversion of AHX to AOH by resting cells of Burkholderia contaminans CH-1.</title>
        <authorList>
            <person name="Choi J.H."/>
            <person name="Kikuchi A."/>
            <person name="Pumkaeo P."/>
            <person name="Hirai H."/>
            <person name="Tokuyama S."/>
            <person name="Kawagishi H."/>
        </authorList>
    </citation>
    <scope>NUCLEOTIDE SEQUENCE</scope>
    <source>
        <strain evidence="5">CH-1</strain>
    </source>
</reference>
<evidence type="ECO:0000256" key="1">
    <source>
        <dbReference type="ARBA" id="ARBA00022679"/>
    </source>
</evidence>
<gene>
    <name evidence="5" type="ORF">BCCH1_08450</name>
</gene>
<dbReference type="AlphaFoldDB" id="A0A286P6G7"/>
<evidence type="ECO:0000256" key="3">
    <source>
        <dbReference type="SAM" id="MobiDB-lite"/>
    </source>
</evidence>
<evidence type="ECO:0000256" key="2">
    <source>
        <dbReference type="ARBA" id="ARBA00023315"/>
    </source>
</evidence>
<proteinExistence type="predicted"/>
<reference evidence="5" key="2">
    <citation type="journal article" date="2017" name="Genome Announc.">
        <title>High-Quality Draft Genome Sequence of Burkholderia contaminans CH-1, a Gram-Negative Bacterium That Metabolizes 2-Azahypoxanthine, a Plant Growth-Regulating Compound.</title>
        <authorList>
            <person name="Choi J.-H."/>
            <person name="Sugiura H."/>
            <person name="Moriuchi R."/>
            <person name="Kawagishi H."/>
            <person name="Dohra H."/>
        </authorList>
    </citation>
    <scope>NUCLEOTIDE SEQUENCE</scope>
    <source>
        <strain evidence="5">CH-1</strain>
    </source>
</reference>
<dbReference type="InterPro" id="IPR000182">
    <property type="entry name" value="GNAT_dom"/>
</dbReference>
<dbReference type="SUPFAM" id="SSF55729">
    <property type="entry name" value="Acyl-CoA N-acyltransferases (Nat)"/>
    <property type="match status" value="1"/>
</dbReference>
<dbReference type="GO" id="GO:0016747">
    <property type="term" value="F:acyltransferase activity, transferring groups other than amino-acyl groups"/>
    <property type="evidence" value="ECO:0007669"/>
    <property type="project" value="InterPro"/>
</dbReference>
<dbReference type="PROSITE" id="PS51186">
    <property type="entry name" value="GNAT"/>
    <property type="match status" value="1"/>
</dbReference>
<dbReference type="InterPro" id="IPR050832">
    <property type="entry name" value="Bact_Acetyltransf"/>
</dbReference>
<keyword evidence="1" id="KW-0808">Transferase</keyword>
<feature type="region of interest" description="Disordered" evidence="3">
    <location>
        <begin position="1"/>
        <end position="30"/>
    </location>
</feature>
<accession>A0A286P6G7</accession>
<dbReference type="Gene3D" id="3.40.630.30">
    <property type="match status" value="1"/>
</dbReference>
<dbReference type="InterPro" id="IPR016181">
    <property type="entry name" value="Acyl_CoA_acyltransferase"/>
</dbReference>
<sequence length="194" mass="21408">MNPARDGAAHGNRSDGAHMTPNTTNIDIRPATPADAPAIAAIHVASWQATYPGIMPAAFLAGLSVEKRTASWRHALDAGRPRVALAFAEGGPAGWIAYGPTRDIDKDRTWGEIEAIYLHPAHCGKGVGAALVDHACRALHDMGHEWVSLWVLFKNHRARAFYEREGFVAEDDIKTFEIEHTPIEEVRYWRALPW</sequence>